<dbReference type="EMBL" id="CP123584">
    <property type="protein sequence ID" value="WZK89119.1"/>
    <property type="molecule type" value="Genomic_DNA"/>
</dbReference>
<dbReference type="Pfam" id="PF01464">
    <property type="entry name" value="SLT"/>
    <property type="match status" value="1"/>
</dbReference>
<evidence type="ECO:0000313" key="4">
    <source>
        <dbReference type="Proteomes" id="UP001623232"/>
    </source>
</evidence>
<dbReference type="InterPro" id="IPR008258">
    <property type="entry name" value="Transglycosylase_SLT_dom_1"/>
</dbReference>
<dbReference type="InterPro" id="IPR023346">
    <property type="entry name" value="Lysozyme-like_dom_sf"/>
</dbReference>
<keyword evidence="4" id="KW-1185">Reference proteome</keyword>
<organism evidence="3 4">
    <name type="scientific">Aliisedimentitalea scapharcae</name>
    <dbReference type="NCBI Taxonomy" id="1524259"/>
    <lineage>
        <taxon>Bacteria</taxon>
        <taxon>Pseudomonadati</taxon>
        <taxon>Pseudomonadota</taxon>
        <taxon>Alphaproteobacteria</taxon>
        <taxon>Rhodobacterales</taxon>
        <taxon>Roseobacteraceae</taxon>
        <taxon>Aliisedimentitalea</taxon>
    </lineage>
</organism>
<feature type="domain" description="Transglycosylase SLT" evidence="2">
    <location>
        <begin position="27"/>
        <end position="84"/>
    </location>
</feature>
<proteinExistence type="inferred from homology"/>
<sequence length="164" mass="18289">MEGAGHWFADKDQALAFVFRHFKLGARSFDLGCFQINFKWHGSAFQSIEEMFNPMSNADYAASFLKSLYVEYGNWEEAAGAYHSRTPKFAVAYSDRFEKMHSQLKDAKIVSVRAVSKTPSHENTWSVNENGAVSALISGSSPRMGSLVPMGGRSNTTRATIEFQ</sequence>
<dbReference type="RefSeq" id="WP_406647063.1">
    <property type="nucleotide sequence ID" value="NZ_CP123584.1"/>
</dbReference>
<evidence type="ECO:0000313" key="3">
    <source>
        <dbReference type="EMBL" id="WZK89119.1"/>
    </source>
</evidence>
<evidence type="ECO:0000256" key="1">
    <source>
        <dbReference type="ARBA" id="ARBA00009387"/>
    </source>
</evidence>
<dbReference type="SUPFAM" id="SSF53955">
    <property type="entry name" value="Lysozyme-like"/>
    <property type="match status" value="1"/>
</dbReference>
<reference evidence="3 4" key="1">
    <citation type="submission" date="2023-04" db="EMBL/GenBank/DDBJ databases">
        <title>Complete genome sequence of Alisedimentitalea scapharcae.</title>
        <authorList>
            <person name="Rong J.-C."/>
            <person name="Yi M.-L."/>
            <person name="Zhao Q."/>
        </authorList>
    </citation>
    <scope>NUCLEOTIDE SEQUENCE [LARGE SCALE GENOMIC DNA]</scope>
    <source>
        <strain evidence="3 4">KCTC 42119</strain>
    </source>
</reference>
<dbReference type="Proteomes" id="UP001623232">
    <property type="component" value="Chromosome"/>
</dbReference>
<protein>
    <submittedName>
        <fullName evidence="3">Transglycosylase SLT domain-containing protein</fullName>
    </submittedName>
</protein>
<evidence type="ECO:0000259" key="2">
    <source>
        <dbReference type="Pfam" id="PF01464"/>
    </source>
</evidence>
<accession>A0ABZ2XSP1</accession>
<comment type="similarity">
    <text evidence="1">Belongs to the virb1 family.</text>
</comment>
<name>A0ABZ2XSP1_9RHOB</name>
<gene>
    <name evidence="3" type="ORF">QEZ52_00805</name>
</gene>